<dbReference type="InterPro" id="IPR036388">
    <property type="entry name" value="WH-like_DNA-bd_sf"/>
</dbReference>
<dbReference type="InterPro" id="IPR001867">
    <property type="entry name" value="OmpR/PhoB-type_DNA-bd"/>
</dbReference>
<keyword evidence="13" id="KW-1185">Reference proteome</keyword>
<dbReference type="Proteomes" id="UP000190657">
    <property type="component" value="Unassembled WGS sequence"/>
</dbReference>
<dbReference type="OrthoDB" id="9790442at2"/>
<dbReference type="Gene3D" id="1.10.10.10">
    <property type="entry name" value="Winged helix-like DNA-binding domain superfamily/Winged helix DNA-binding domain"/>
    <property type="match status" value="1"/>
</dbReference>
<evidence type="ECO:0000259" key="10">
    <source>
        <dbReference type="PROSITE" id="PS50110"/>
    </source>
</evidence>
<dbReference type="CDD" id="cd00383">
    <property type="entry name" value="trans_reg_C"/>
    <property type="match status" value="1"/>
</dbReference>
<evidence type="ECO:0000256" key="7">
    <source>
        <dbReference type="ARBA" id="ARBA00024867"/>
    </source>
</evidence>
<feature type="modified residue" description="4-aspartylphosphate" evidence="8">
    <location>
        <position position="53"/>
    </location>
</feature>
<dbReference type="PROSITE" id="PS51755">
    <property type="entry name" value="OMPR_PHOB"/>
    <property type="match status" value="1"/>
</dbReference>
<evidence type="ECO:0000259" key="11">
    <source>
        <dbReference type="PROSITE" id="PS51755"/>
    </source>
</evidence>
<dbReference type="SMART" id="SM00448">
    <property type="entry name" value="REC"/>
    <property type="match status" value="1"/>
</dbReference>
<dbReference type="GO" id="GO:0000976">
    <property type="term" value="F:transcription cis-regulatory region binding"/>
    <property type="evidence" value="ECO:0007669"/>
    <property type="project" value="TreeGrafter"/>
</dbReference>
<feature type="domain" description="Response regulatory" evidence="10">
    <location>
        <begin position="4"/>
        <end position="117"/>
    </location>
</feature>
<dbReference type="PROSITE" id="PS50110">
    <property type="entry name" value="RESPONSE_REGULATORY"/>
    <property type="match status" value="1"/>
</dbReference>
<organism evidence="12 13">
    <name type="scientific">Eubacterium coprostanoligenes</name>
    <dbReference type="NCBI Taxonomy" id="290054"/>
    <lineage>
        <taxon>Bacteria</taxon>
        <taxon>Bacillati</taxon>
        <taxon>Bacillota</taxon>
        <taxon>Clostridia</taxon>
        <taxon>Eubacteriales</taxon>
        <taxon>Eubacteriaceae</taxon>
        <taxon>Eubacterium</taxon>
    </lineage>
</organism>
<dbReference type="Gene3D" id="3.40.50.2300">
    <property type="match status" value="1"/>
</dbReference>
<dbReference type="InterPro" id="IPR001789">
    <property type="entry name" value="Sig_transdc_resp-reg_receiver"/>
</dbReference>
<keyword evidence="3" id="KW-0902">Two-component regulatory system</keyword>
<dbReference type="PANTHER" id="PTHR48111:SF26">
    <property type="entry name" value="STAGE 0 SPORULATION PROTEIN A HOMOLOG"/>
    <property type="match status" value="1"/>
</dbReference>
<dbReference type="SUPFAM" id="SSF46894">
    <property type="entry name" value="C-terminal effector domain of the bipartite response regulators"/>
    <property type="match status" value="1"/>
</dbReference>
<dbReference type="GO" id="GO:0006355">
    <property type="term" value="P:regulation of DNA-templated transcription"/>
    <property type="evidence" value="ECO:0007669"/>
    <property type="project" value="InterPro"/>
</dbReference>
<evidence type="ECO:0000256" key="2">
    <source>
        <dbReference type="ARBA" id="ARBA00022553"/>
    </source>
</evidence>
<name>A0A1T4MW02_9FIRM</name>
<sequence length="230" mass="26228">MNKKILIIEDDENITCLEKDYLEAHGFEVLCANNGLKGLEIAKTVNVALVLLDVMLPSLNGLEVCKKIREFSNIPILLVSAKKDEFDKINGLGFGADDYIVKPFSPSELVARVIAHLNRYERLTNTDLKDSSVIRIDNLKIDKKSRRIFFHDTEITFTNKEFDLLATLAENPDTVFTKEDLLSKIWNYDSMGDTSTVTVHINRVREKLFAVDNNVELINTVWGKGYRFNK</sequence>
<evidence type="ECO:0000256" key="1">
    <source>
        <dbReference type="ARBA" id="ARBA00018672"/>
    </source>
</evidence>
<dbReference type="RefSeq" id="WP_078768858.1">
    <property type="nucleotide sequence ID" value="NZ_FUWW01000016.1"/>
</dbReference>
<dbReference type="GO" id="GO:0032993">
    <property type="term" value="C:protein-DNA complex"/>
    <property type="evidence" value="ECO:0007669"/>
    <property type="project" value="TreeGrafter"/>
</dbReference>
<comment type="function">
    <text evidence="7">May play the central regulatory role in sporulation. It may be an element of the effector pathway responsible for the activation of sporulation genes in response to nutritional stress. Spo0A may act in concert with spo0H (a sigma factor) to control the expression of some genes that are critical to the sporulation process.</text>
</comment>
<dbReference type="PANTHER" id="PTHR48111">
    <property type="entry name" value="REGULATOR OF RPOS"/>
    <property type="match status" value="1"/>
</dbReference>
<evidence type="ECO:0000256" key="4">
    <source>
        <dbReference type="ARBA" id="ARBA00023015"/>
    </source>
</evidence>
<keyword evidence="5 9" id="KW-0238">DNA-binding</keyword>
<keyword evidence="2 8" id="KW-0597">Phosphoprotein</keyword>
<evidence type="ECO:0000256" key="5">
    <source>
        <dbReference type="ARBA" id="ARBA00023125"/>
    </source>
</evidence>
<evidence type="ECO:0000256" key="6">
    <source>
        <dbReference type="ARBA" id="ARBA00023163"/>
    </source>
</evidence>
<dbReference type="InterPro" id="IPR039420">
    <property type="entry name" value="WalR-like"/>
</dbReference>
<dbReference type="GO" id="GO:0000156">
    <property type="term" value="F:phosphorelay response regulator activity"/>
    <property type="evidence" value="ECO:0007669"/>
    <property type="project" value="TreeGrafter"/>
</dbReference>
<accession>A0A1T4MW02</accession>
<feature type="domain" description="OmpR/PhoB-type" evidence="11">
    <location>
        <begin position="131"/>
        <end position="230"/>
    </location>
</feature>
<reference evidence="12 13" key="1">
    <citation type="submission" date="2017-02" db="EMBL/GenBank/DDBJ databases">
        <authorList>
            <person name="Peterson S.W."/>
        </authorList>
    </citation>
    <scope>NUCLEOTIDE SEQUENCE [LARGE SCALE GENOMIC DNA]</scope>
    <source>
        <strain evidence="12 13">ATCC 51222</strain>
    </source>
</reference>
<dbReference type="InterPro" id="IPR016032">
    <property type="entry name" value="Sig_transdc_resp-reg_C-effctor"/>
</dbReference>
<gene>
    <name evidence="12" type="ORF">SAMN02745114_01395</name>
</gene>
<evidence type="ECO:0000313" key="12">
    <source>
        <dbReference type="EMBL" id="SJZ71034.1"/>
    </source>
</evidence>
<dbReference type="InterPro" id="IPR011006">
    <property type="entry name" value="CheY-like_superfamily"/>
</dbReference>
<evidence type="ECO:0000256" key="9">
    <source>
        <dbReference type="PROSITE-ProRule" id="PRU01091"/>
    </source>
</evidence>
<dbReference type="Pfam" id="PF00486">
    <property type="entry name" value="Trans_reg_C"/>
    <property type="match status" value="1"/>
</dbReference>
<proteinExistence type="predicted"/>
<evidence type="ECO:0000256" key="8">
    <source>
        <dbReference type="PROSITE-ProRule" id="PRU00169"/>
    </source>
</evidence>
<dbReference type="FunFam" id="1.10.10.10:FF:000018">
    <property type="entry name" value="DNA-binding response regulator ResD"/>
    <property type="match status" value="1"/>
</dbReference>
<dbReference type="SMART" id="SM00862">
    <property type="entry name" value="Trans_reg_C"/>
    <property type="match status" value="1"/>
</dbReference>
<dbReference type="Gene3D" id="6.10.250.690">
    <property type="match status" value="1"/>
</dbReference>
<dbReference type="SUPFAM" id="SSF52172">
    <property type="entry name" value="CheY-like"/>
    <property type="match status" value="1"/>
</dbReference>
<keyword evidence="6" id="KW-0804">Transcription</keyword>
<dbReference type="CDD" id="cd17574">
    <property type="entry name" value="REC_OmpR"/>
    <property type="match status" value="1"/>
</dbReference>
<dbReference type="STRING" id="290054.SAMN02745114_01395"/>
<evidence type="ECO:0000256" key="3">
    <source>
        <dbReference type="ARBA" id="ARBA00023012"/>
    </source>
</evidence>
<dbReference type="AlphaFoldDB" id="A0A1T4MW02"/>
<evidence type="ECO:0000313" key="13">
    <source>
        <dbReference type="Proteomes" id="UP000190657"/>
    </source>
</evidence>
<dbReference type="FunFam" id="3.40.50.2300:FF:000001">
    <property type="entry name" value="DNA-binding response regulator PhoB"/>
    <property type="match status" value="1"/>
</dbReference>
<feature type="DNA-binding region" description="OmpR/PhoB-type" evidence="9">
    <location>
        <begin position="131"/>
        <end position="230"/>
    </location>
</feature>
<protein>
    <recommendedName>
        <fullName evidence="1">Stage 0 sporulation protein A homolog</fullName>
    </recommendedName>
</protein>
<keyword evidence="4" id="KW-0805">Transcription regulation</keyword>
<dbReference type="EMBL" id="FUWW01000016">
    <property type="protein sequence ID" value="SJZ71034.1"/>
    <property type="molecule type" value="Genomic_DNA"/>
</dbReference>
<dbReference type="Pfam" id="PF00072">
    <property type="entry name" value="Response_reg"/>
    <property type="match status" value="1"/>
</dbReference>
<dbReference type="GO" id="GO:0005829">
    <property type="term" value="C:cytosol"/>
    <property type="evidence" value="ECO:0007669"/>
    <property type="project" value="TreeGrafter"/>
</dbReference>